<gene>
    <name evidence="2" type="ORF">EZS28_016528</name>
</gene>
<evidence type="ECO:0000313" key="3">
    <source>
        <dbReference type="Proteomes" id="UP000324800"/>
    </source>
</evidence>
<feature type="transmembrane region" description="Helical" evidence="1">
    <location>
        <begin position="6"/>
        <end position="25"/>
    </location>
</feature>
<protein>
    <submittedName>
        <fullName evidence="2">Uncharacterized protein</fullName>
    </submittedName>
</protein>
<organism evidence="2 3">
    <name type="scientific">Streblomastix strix</name>
    <dbReference type="NCBI Taxonomy" id="222440"/>
    <lineage>
        <taxon>Eukaryota</taxon>
        <taxon>Metamonada</taxon>
        <taxon>Preaxostyla</taxon>
        <taxon>Oxymonadida</taxon>
        <taxon>Streblomastigidae</taxon>
        <taxon>Streblomastix</taxon>
    </lineage>
</organism>
<reference evidence="2 3" key="1">
    <citation type="submission" date="2019-03" db="EMBL/GenBank/DDBJ databases">
        <title>Single cell metagenomics reveals metabolic interactions within the superorganism composed of flagellate Streblomastix strix and complex community of Bacteroidetes bacteria on its surface.</title>
        <authorList>
            <person name="Treitli S.C."/>
            <person name="Kolisko M."/>
            <person name="Husnik F."/>
            <person name="Keeling P."/>
            <person name="Hampl V."/>
        </authorList>
    </citation>
    <scope>NUCLEOTIDE SEQUENCE [LARGE SCALE GENOMIC DNA]</scope>
    <source>
        <strain evidence="2">ST1C</strain>
    </source>
</reference>
<dbReference type="Proteomes" id="UP000324800">
    <property type="component" value="Unassembled WGS sequence"/>
</dbReference>
<evidence type="ECO:0000256" key="1">
    <source>
        <dbReference type="SAM" id="Phobius"/>
    </source>
</evidence>
<accession>A0A5J4VZE0</accession>
<keyword evidence="1" id="KW-0812">Transmembrane</keyword>
<dbReference type="AlphaFoldDB" id="A0A5J4VZE0"/>
<sequence>MSLDKAKVLQFYIAAASFILVNIFIGSHKAVRQHHINNALMGLINLKEIWICPCAIKLFKSVQFYDVLMPVAIISAAGACIKQTISGFSGDII</sequence>
<dbReference type="EMBL" id="SNRW01004177">
    <property type="protein sequence ID" value="KAA6387945.1"/>
    <property type="molecule type" value="Genomic_DNA"/>
</dbReference>
<evidence type="ECO:0000313" key="2">
    <source>
        <dbReference type="EMBL" id="KAA6387945.1"/>
    </source>
</evidence>
<proteinExistence type="predicted"/>
<keyword evidence="1" id="KW-0472">Membrane</keyword>
<name>A0A5J4VZE0_9EUKA</name>
<keyword evidence="1" id="KW-1133">Transmembrane helix</keyword>
<comment type="caution">
    <text evidence="2">The sequence shown here is derived from an EMBL/GenBank/DDBJ whole genome shotgun (WGS) entry which is preliminary data.</text>
</comment>